<dbReference type="EMBL" id="CP133217">
    <property type="protein sequence ID" value="WML85700.1"/>
    <property type="molecule type" value="Genomic_DNA"/>
</dbReference>
<dbReference type="AlphaFoldDB" id="A0AA51R3M5"/>
<gene>
    <name evidence="1" type="ORF">RCC75_13885</name>
    <name evidence="2" type="ORF">RCG00_15510</name>
</gene>
<dbReference type="EMBL" id="JAVFKN010000019">
    <property type="protein sequence ID" value="MDQ5769628.1"/>
    <property type="molecule type" value="Genomic_DNA"/>
</dbReference>
<reference evidence="2 3" key="1">
    <citation type="submission" date="2023-08" db="EMBL/GenBank/DDBJ databases">
        <title>New molecular markers tilS and rpoB for phylogenetic and monitoring studies of the genus Thiothrix biodiversity.</title>
        <authorList>
            <person name="Ravin N.V."/>
            <person name="Smolyakov D."/>
            <person name="Markov N.D."/>
            <person name="Beletsky A.V."/>
            <person name="Mardanov A.V."/>
            <person name="Rudenko T.S."/>
            <person name="Grabovich M.Y."/>
        </authorList>
    </citation>
    <scope>NUCLEOTIDE SEQUENCE</scope>
    <source>
        <strain evidence="2">DNT52</strain>
        <strain evidence="1 3">H33</strain>
    </source>
</reference>
<proteinExistence type="predicted"/>
<accession>A0AA51R3M5</accession>
<organism evidence="2">
    <name type="scientific">Thiothrix subterranea</name>
    <dbReference type="NCBI Taxonomy" id="2735563"/>
    <lineage>
        <taxon>Bacteria</taxon>
        <taxon>Pseudomonadati</taxon>
        <taxon>Pseudomonadota</taxon>
        <taxon>Gammaproteobacteria</taxon>
        <taxon>Thiotrichales</taxon>
        <taxon>Thiotrichaceae</taxon>
        <taxon>Thiothrix</taxon>
    </lineage>
</organism>
<dbReference type="RefSeq" id="WP_308135472.1">
    <property type="nucleotide sequence ID" value="NZ_CP133217.1"/>
</dbReference>
<protein>
    <submittedName>
        <fullName evidence="2">DUF2290 domain-containing protein</fullName>
    </submittedName>
</protein>
<evidence type="ECO:0000313" key="1">
    <source>
        <dbReference type="EMBL" id="MDQ5769628.1"/>
    </source>
</evidence>
<keyword evidence="3" id="KW-1185">Reference proteome</keyword>
<sequence length="221" mass="25415">MRVADISQSLEFVKNLLSDCLQSDLVLSSDRLVSWRGYKCGIFKDQYYPVEYQWLIDHHQYSYLLRDGSFFQFYYEFGRDGLNKARAAFYPRPISSNCKKEDIYGVAEACLDANDESLSEYLLNIVEEIERTGIVPPNTSHVRFDFDKEVTSHEVSHLQFGGIGNLRIPSDFFPTPLAFVEFISDLITDCNMSFQPSARSHSVNKALRNLVCNRVIGLKHD</sequence>
<evidence type="ECO:0000313" key="3">
    <source>
        <dbReference type="Proteomes" id="UP001223336"/>
    </source>
</evidence>
<dbReference type="InterPro" id="IPR018742">
    <property type="entry name" value="DUF2290"/>
</dbReference>
<dbReference type="Pfam" id="PF10053">
    <property type="entry name" value="DUF2290"/>
    <property type="match status" value="1"/>
</dbReference>
<evidence type="ECO:0000313" key="2">
    <source>
        <dbReference type="EMBL" id="WML85700.1"/>
    </source>
</evidence>
<dbReference type="Proteomes" id="UP001223336">
    <property type="component" value="Unassembled WGS sequence"/>
</dbReference>
<name>A0AA51R3M5_9GAMM</name>
<dbReference type="Proteomes" id="UP001229862">
    <property type="component" value="Chromosome"/>
</dbReference>